<dbReference type="Pfam" id="PF00072">
    <property type="entry name" value="Response_reg"/>
    <property type="match status" value="1"/>
</dbReference>
<evidence type="ECO:0000313" key="9">
    <source>
        <dbReference type="Proteomes" id="UP000501891"/>
    </source>
</evidence>
<evidence type="ECO:0000256" key="2">
    <source>
        <dbReference type="ARBA" id="ARBA00012438"/>
    </source>
</evidence>
<evidence type="ECO:0000256" key="4">
    <source>
        <dbReference type="ARBA" id="ARBA00023012"/>
    </source>
</evidence>
<name>A0A858R9T1_9PROT</name>
<dbReference type="CDD" id="cd16922">
    <property type="entry name" value="HATPase_EvgS-ArcB-TorS-like"/>
    <property type="match status" value="1"/>
</dbReference>
<dbReference type="GO" id="GO:0000160">
    <property type="term" value="P:phosphorelay signal transduction system"/>
    <property type="evidence" value="ECO:0007669"/>
    <property type="project" value="UniProtKB-KW"/>
</dbReference>
<dbReference type="AlphaFoldDB" id="A0A858R9T1"/>
<keyword evidence="4" id="KW-0902">Two-component regulatory system</keyword>
<dbReference type="PROSITE" id="PS50110">
    <property type="entry name" value="RESPONSE_REGULATORY"/>
    <property type="match status" value="1"/>
</dbReference>
<dbReference type="PANTHER" id="PTHR45339:SF1">
    <property type="entry name" value="HYBRID SIGNAL TRANSDUCTION HISTIDINE KINASE J"/>
    <property type="match status" value="1"/>
</dbReference>
<protein>
    <recommendedName>
        <fullName evidence="2">histidine kinase</fullName>
        <ecNumber evidence="2">2.7.13.3</ecNumber>
    </recommendedName>
</protein>
<evidence type="ECO:0000256" key="5">
    <source>
        <dbReference type="PROSITE-ProRule" id="PRU00169"/>
    </source>
</evidence>
<dbReference type="Proteomes" id="UP000501891">
    <property type="component" value="Chromosome"/>
</dbReference>
<feature type="domain" description="Response regulatory" evidence="7">
    <location>
        <begin position="150"/>
        <end position="268"/>
    </location>
</feature>
<dbReference type="InterPro" id="IPR036890">
    <property type="entry name" value="HATPase_C_sf"/>
</dbReference>
<comment type="catalytic activity">
    <reaction evidence="1">
        <text>ATP + protein L-histidine = ADP + protein N-phospho-L-histidine.</text>
        <dbReference type="EC" id="2.7.13.3"/>
    </reaction>
</comment>
<dbReference type="InterPro" id="IPR003594">
    <property type="entry name" value="HATPase_dom"/>
</dbReference>
<dbReference type="Pfam" id="PF02518">
    <property type="entry name" value="HATPase_c"/>
    <property type="match status" value="1"/>
</dbReference>
<sequence length="278" mass="29227">MLMNLVGNAVKFTEAGGIRLGLELVRTEPKQASAEPAPAPEPGAIEAHEQALRLSVRDTGIGIPAPALAGLFEPFTQADASTTRRFGGTGLGLAICKRLVEAMGGEIGVESKAGRGSTFWFSLRLPVAPGAEARSAAAPAMAPARAAPVRVLVAEDNQVNRLLVLAMLQRKGFVVEAVTDGREAVEAARRDAFDVVLMDMQMPVLDGDGAAAAIRALPAPVNGLPIIALTAEALPEDKTRREGGGLFDAYLTKPIDWPRLVETVNALAARRRAERAGR</sequence>
<evidence type="ECO:0000259" key="6">
    <source>
        <dbReference type="PROSITE" id="PS50109"/>
    </source>
</evidence>
<dbReference type="EMBL" id="CP051775">
    <property type="protein sequence ID" value="QJE74225.1"/>
    <property type="molecule type" value="Genomic_DNA"/>
</dbReference>
<dbReference type="Gene3D" id="3.30.565.10">
    <property type="entry name" value="Histidine kinase-like ATPase, C-terminal domain"/>
    <property type="match status" value="1"/>
</dbReference>
<accession>A0A858R9T1</accession>
<dbReference type="EC" id="2.7.13.3" evidence="2"/>
<evidence type="ECO:0000259" key="7">
    <source>
        <dbReference type="PROSITE" id="PS50110"/>
    </source>
</evidence>
<dbReference type="SUPFAM" id="SSF55874">
    <property type="entry name" value="ATPase domain of HSP90 chaperone/DNA topoisomerase II/histidine kinase"/>
    <property type="match status" value="1"/>
</dbReference>
<dbReference type="KEGG" id="acru:HHL28_15065"/>
<keyword evidence="9" id="KW-1185">Reference proteome</keyword>
<dbReference type="PRINTS" id="PR00344">
    <property type="entry name" value="BCTRLSENSOR"/>
</dbReference>
<evidence type="ECO:0000256" key="1">
    <source>
        <dbReference type="ARBA" id="ARBA00000085"/>
    </source>
</evidence>
<dbReference type="Gene3D" id="3.40.50.2300">
    <property type="match status" value="1"/>
</dbReference>
<dbReference type="InterPro" id="IPR001789">
    <property type="entry name" value="Sig_transdc_resp-reg_receiver"/>
</dbReference>
<keyword evidence="3 5" id="KW-0597">Phosphoprotein</keyword>
<dbReference type="GO" id="GO:0004673">
    <property type="term" value="F:protein histidine kinase activity"/>
    <property type="evidence" value="ECO:0007669"/>
    <property type="project" value="UniProtKB-EC"/>
</dbReference>
<dbReference type="SMART" id="SM00387">
    <property type="entry name" value="HATPase_c"/>
    <property type="match status" value="1"/>
</dbReference>
<feature type="modified residue" description="4-aspartylphosphate" evidence="5">
    <location>
        <position position="199"/>
    </location>
</feature>
<evidence type="ECO:0000313" key="8">
    <source>
        <dbReference type="EMBL" id="QJE74225.1"/>
    </source>
</evidence>
<dbReference type="InterPro" id="IPR004358">
    <property type="entry name" value="Sig_transdc_His_kin-like_C"/>
</dbReference>
<feature type="domain" description="Histidine kinase" evidence="6">
    <location>
        <begin position="1"/>
        <end position="127"/>
    </location>
</feature>
<proteinExistence type="predicted"/>
<dbReference type="SUPFAM" id="SSF52172">
    <property type="entry name" value="CheY-like"/>
    <property type="match status" value="1"/>
</dbReference>
<organism evidence="8 9">
    <name type="scientific">Aerophototrophica crusticola</name>
    <dbReference type="NCBI Taxonomy" id="1709002"/>
    <lineage>
        <taxon>Bacteria</taxon>
        <taxon>Pseudomonadati</taxon>
        <taxon>Pseudomonadota</taxon>
        <taxon>Alphaproteobacteria</taxon>
        <taxon>Rhodospirillales</taxon>
        <taxon>Rhodospirillaceae</taxon>
        <taxon>Aerophototrophica</taxon>
    </lineage>
</organism>
<gene>
    <name evidence="8" type="ORF">HHL28_15065</name>
</gene>
<dbReference type="PROSITE" id="PS50109">
    <property type="entry name" value="HIS_KIN"/>
    <property type="match status" value="1"/>
</dbReference>
<dbReference type="CDD" id="cd17546">
    <property type="entry name" value="REC_hyHK_CKI1_RcsC-like"/>
    <property type="match status" value="1"/>
</dbReference>
<dbReference type="InterPro" id="IPR011006">
    <property type="entry name" value="CheY-like_superfamily"/>
</dbReference>
<dbReference type="SMART" id="SM00448">
    <property type="entry name" value="REC"/>
    <property type="match status" value="1"/>
</dbReference>
<reference evidence="8" key="1">
    <citation type="submission" date="2020-04" db="EMBL/GenBank/DDBJ databases">
        <title>A desert anoxygenic phototrophic bacterium fixes CO2 using RubisCO under aerobic conditions.</title>
        <authorList>
            <person name="Tang K."/>
        </authorList>
    </citation>
    <scope>NUCLEOTIDE SEQUENCE [LARGE SCALE GENOMIC DNA]</scope>
    <source>
        <strain evidence="8">MIMtkB3</strain>
    </source>
</reference>
<dbReference type="InterPro" id="IPR005467">
    <property type="entry name" value="His_kinase_dom"/>
</dbReference>
<dbReference type="PANTHER" id="PTHR45339">
    <property type="entry name" value="HYBRID SIGNAL TRANSDUCTION HISTIDINE KINASE J"/>
    <property type="match status" value="1"/>
</dbReference>
<evidence type="ECO:0000256" key="3">
    <source>
        <dbReference type="ARBA" id="ARBA00022553"/>
    </source>
</evidence>